<dbReference type="SMART" id="SM01329">
    <property type="entry name" value="Iso_dh"/>
    <property type="match status" value="1"/>
</dbReference>
<evidence type="ECO:0000256" key="2">
    <source>
        <dbReference type="ARBA" id="ARBA00007769"/>
    </source>
</evidence>
<comment type="caution">
    <text evidence="7">The sequence shown here is derived from an EMBL/GenBank/DDBJ whole genome shotgun (WGS) entry which is preliminary data.</text>
</comment>
<proteinExistence type="inferred from homology"/>
<comment type="subcellular location">
    <subcellularLocation>
        <location evidence="1">Mitochondrion</location>
    </subcellularLocation>
</comment>
<keyword evidence="4" id="KW-0809">Transit peptide</keyword>
<dbReference type="Gene3D" id="3.40.718.10">
    <property type="entry name" value="Isopropylmalate Dehydrogenase"/>
    <property type="match status" value="1"/>
</dbReference>
<dbReference type="OrthoDB" id="10261637at2759"/>
<keyword evidence="3" id="KW-0816">Tricarboxylic acid cycle</keyword>
<evidence type="ECO:0000256" key="3">
    <source>
        <dbReference type="ARBA" id="ARBA00022532"/>
    </source>
</evidence>
<dbReference type="GO" id="GO:0006102">
    <property type="term" value="P:isocitrate metabolic process"/>
    <property type="evidence" value="ECO:0007669"/>
    <property type="project" value="TreeGrafter"/>
</dbReference>
<name>A0A834XLA3_APHGI</name>
<feature type="domain" description="Isopropylmalate dehydrogenase-like" evidence="6">
    <location>
        <begin position="54"/>
        <end position="376"/>
    </location>
</feature>
<evidence type="ECO:0000256" key="1">
    <source>
        <dbReference type="ARBA" id="ARBA00004173"/>
    </source>
</evidence>
<evidence type="ECO:0000259" key="6">
    <source>
        <dbReference type="SMART" id="SM01329"/>
    </source>
</evidence>
<dbReference type="PANTHER" id="PTHR11835">
    <property type="entry name" value="DECARBOXYLATING DEHYDROGENASES-ISOCITRATE, ISOPROPYLMALATE, TARTRATE"/>
    <property type="match status" value="1"/>
</dbReference>
<comment type="similarity">
    <text evidence="2">Belongs to the isocitrate and isopropylmalate dehydrogenases family.</text>
</comment>
<dbReference type="InterPro" id="IPR024084">
    <property type="entry name" value="IsoPropMal-DH-like_dom"/>
</dbReference>
<sequence length="385" mass="42429">MAARSLVRYAQSKNVTPQIHRCAASLSGFEIQHKTPIISKRMPIPKAHYGGRHTVSLLPGAGIGPELMKYVKEVFVFAGVPVDFEDIDINPNADNDDDLDYAIASIRRNGVALKGNIETRSTEAEVKSRNVALRNELDLYVNVLHCVSYPGVTSRQKNIDIVIIRQNTEGEYAMLEHESVDGVVESMKIVTRPNSERIARYAFEYAKRNGRKKVTTVHKANIMKLSDGLFLEISRDVAKEYPDIQHNDMIIDNTCMQLVSNPHQFDVVLTTNLYGSIVSNVCCGLLGGAGLLSGKNYGDHYTVFEPGTRNTGGKIAGKNIANPVAMLNAAVDMLRHLGHKHHALIIQNAINKTINAGIHTRDLGGTATSREVIDSILKHIKIQSN</sequence>
<dbReference type="EMBL" id="JACMRX010000006">
    <property type="protein sequence ID" value="KAF7987445.1"/>
    <property type="molecule type" value="Genomic_DNA"/>
</dbReference>
<protein>
    <recommendedName>
        <fullName evidence="6">Isopropylmalate dehydrogenase-like domain-containing protein</fullName>
    </recommendedName>
</protein>
<gene>
    <name evidence="7" type="ORF">HCN44_003207</name>
</gene>
<keyword evidence="5" id="KW-0496">Mitochondrion</keyword>
<organism evidence="7 8">
    <name type="scientific">Aphidius gifuensis</name>
    <name type="common">Parasitoid wasp</name>
    <dbReference type="NCBI Taxonomy" id="684658"/>
    <lineage>
        <taxon>Eukaryota</taxon>
        <taxon>Metazoa</taxon>
        <taxon>Ecdysozoa</taxon>
        <taxon>Arthropoda</taxon>
        <taxon>Hexapoda</taxon>
        <taxon>Insecta</taxon>
        <taxon>Pterygota</taxon>
        <taxon>Neoptera</taxon>
        <taxon>Endopterygota</taxon>
        <taxon>Hymenoptera</taxon>
        <taxon>Apocrita</taxon>
        <taxon>Ichneumonoidea</taxon>
        <taxon>Braconidae</taxon>
        <taxon>Aphidiinae</taxon>
        <taxon>Aphidius</taxon>
    </lineage>
</organism>
<dbReference type="Proteomes" id="UP000639338">
    <property type="component" value="Unassembled WGS sequence"/>
</dbReference>
<evidence type="ECO:0000256" key="4">
    <source>
        <dbReference type="ARBA" id="ARBA00022946"/>
    </source>
</evidence>
<dbReference type="Pfam" id="PF00180">
    <property type="entry name" value="Iso_dh"/>
    <property type="match status" value="1"/>
</dbReference>
<dbReference type="NCBIfam" id="TIGR00175">
    <property type="entry name" value="mito_nad_idh"/>
    <property type="match status" value="1"/>
</dbReference>
<dbReference type="InterPro" id="IPR004434">
    <property type="entry name" value="Isocitrate_DH_NAD"/>
</dbReference>
<reference evidence="7 8" key="1">
    <citation type="submission" date="2020-08" db="EMBL/GenBank/DDBJ databases">
        <title>Aphidius gifuensis genome sequencing and assembly.</title>
        <authorList>
            <person name="Du Z."/>
        </authorList>
    </citation>
    <scope>NUCLEOTIDE SEQUENCE [LARGE SCALE GENOMIC DNA]</scope>
    <source>
        <strain evidence="7">YNYX2018</strain>
        <tissue evidence="7">Adults</tissue>
    </source>
</reference>
<dbReference type="SUPFAM" id="SSF53659">
    <property type="entry name" value="Isocitrate/Isopropylmalate dehydrogenase-like"/>
    <property type="match status" value="1"/>
</dbReference>
<accession>A0A834XLA3</accession>
<keyword evidence="8" id="KW-1185">Reference proteome</keyword>
<dbReference type="FunFam" id="3.40.718.10:FF:000001">
    <property type="entry name" value="Isocitrate dehydrogenase [NAD] subunit, mitochondrial"/>
    <property type="match status" value="1"/>
</dbReference>
<evidence type="ECO:0000313" key="8">
    <source>
        <dbReference type="Proteomes" id="UP000639338"/>
    </source>
</evidence>
<evidence type="ECO:0000256" key="5">
    <source>
        <dbReference type="ARBA" id="ARBA00023128"/>
    </source>
</evidence>
<dbReference type="GO" id="GO:0006099">
    <property type="term" value="P:tricarboxylic acid cycle"/>
    <property type="evidence" value="ECO:0007669"/>
    <property type="project" value="UniProtKB-KW"/>
</dbReference>
<evidence type="ECO:0000313" key="7">
    <source>
        <dbReference type="EMBL" id="KAF7987445.1"/>
    </source>
</evidence>
<dbReference type="GO" id="GO:0005739">
    <property type="term" value="C:mitochondrion"/>
    <property type="evidence" value="ECO:0007669"/>
    <property type="project" value="UniProtKB-SubCell"/>
</dbReference>
<dbReference type="PANTHER" id="PTHR11835:SF60">
    <property type="entry name" value="ISOCITRATE DEHYDROGENASE [NAD] SUBUNIT, MITOCHONDRIAL"/>
    <property type="match status" value="1"/>
</dbReference>
<dbReference type="AlphaFoldDB" id="A0A834XLA3"/>